<sequence length="149" mass="16902">MYRKHGGRLTVGDAKDKKEKIREGADIMANKVIRIIVKTLFYIFIGLLLVYLFVQMRQIGYQIFSDRAKDSPEVAKEMVLTVTEDESLMEIGRDLAGKDIIENAYIFAAALRCSEGYQNIQPGEYVINSAQRPSEILATLTHIGEQEEE</sequence>
<reference evidence="2" key="1">
    <citation type="journal article" date="2021" name="PeerJ">
        <title>Extensive microbial diversity within the chicken gut microbiome revealed by metagenomics and culture.</title>
        <authorList>
            <person name="Gilroy R."/>
            <person name="Ravi A."/>
            <person name="Getino M."/>
            <person name="Pursley I."/>
            <person name="Horton D.L."/>
            <person name="Alikhan N.F."/>
            <person name="Baker D."/>
            <person name="Gharbi K."/>
            <person name="Hall N."/>
            <person name="Watson M."/>
            <person name="Adriaenssens E.M."/>
            <person name="Foster-Nyarko E."/>
            <person name="Jarju S."/>
            <person name="Secka A."/>
            <person name="Antonio M."/>
            <person name="Oren A."/>
            <person name="Chaudhuri R.R."/>
            <person name="La Ragione R."/>
            <person name="Hildebrand F."/>
            <person name="Pallen M.J."/>
        </authorList>
    </citation>
    <scope>NUCLEOTIDE SEQUENCE</scope>
    <source>
        <strain evidence="2">CHK179-28034</strain>
    </source>
</reference>
<dbReference type="AlphaFoldDB" id="A0A9D2ENF1"/>
<reference evidence="2" key="2">
    <citation type="submission" date="2021-04" db="EMBL/GenBank/DDBJ databases">
        <authorList>
            <person name="Gilroy R."/>
        </authorList>
    </citation>
    <scope>NUCLEOTIDE SEQUENCE</scope>
    <source>
        <strain evidence="2">CHK179-28034</strain>
    </source>
</reference>
<evidence type="ECO:0000313" key="3">
    <source>
        <dbReference type="Proteomes" id="UP000824049"/>
    </source>
</evidence>
<keyword evidence="1" id="KW-0812">Transmembrane</keyword>
<comment type="caution">
    <text evidence="2">The sequence shown here is derived from an EMBL/GenBank/DDBJ whole genome shotgun (WGS) entry which is preliminary data.</text>
</comment>
<accession>A0A9D2ENF1</accession>
<keyword evidence="1" id="KW-0472">Membrane</keyword>
<evidence type="ECO:0000256" key="1">
    <source>
        <dbReference type="SAM" id="Phobius"/>
    </source>
</evidence>
<proteinExistence type="predicted"/>
<gene>
    <name evidence="2" type="ORF">H9968_11870</name>
</gene>
<dbReference type="EMBL" id="DXBR01000107">
    <property type="protein sequence ID" value="HIZ40590.1"/>
    <property type="molecule type" value="Genomic_DNA"/>
</dbReference>
<evidence type="ECO:0000313" key="2">
    <source>
        <dbReference type="EMBL" id="HIZ40590.1"/>
    </source>
</evidence>
<keyword evidence="1" id="KW-1133">Transmembrane helix</keyword>
<dbReference type="Proteomes" id="UP000824049">
    <property type="component" value="Unassembled WGS sequence"/>
</dbReference>
<dbReference type="Gene3D" id="3.30.1490.480">
    <property type="entry name" value="Endolytic murein transglycosylase"/>
    <property type="match status" value="1"/>
</dbReference>
<organism evidence="2 3">
    <name type="scientific">Candidatus Anaerobutyricum stercoris</name>
    <dbReference type="NCBI Taxonomy" id="2838457"/>
    <lineage>
        <taxon>Bacteria</taxon>
        <taxon>Bacillati</taxon>
        <taxon>Bacillota</taxon>
        <taxon>Clostridia</taxon>
        <taxon>Lachnospirales</taxon>
        <taxon>Lachnospiraceae</taxon>
        <taxon>Anaerobutyricum</taxon>
    </lineage>
</organism>
<protein>
    <submittedName>
        <fullName evidence="2">Endolytic transglycosylase MltG</fullName>
    </submittedName>
</protein>
<feature type="transmembrane region" description="Helical" evidence="1">
    <location>
        <begin position="32"/>
        <end position="54"/>
    </location>
</feature>
<name>A0A9D2ENF1_9FIRM</name>